<gene>
    <name evidence="3" type="ORF">FA13DRAFT_1784919</name>
</gene>
<dbReference type="GO" id="GO:0005637">
    <property type="term" value="C:nuclear inner membrane"/>
    <property type="evidence" value="ECO:0007669"/>
    <property type="project" value="InterPro"/>
</dbReference>
<dbReference type="EMBL" id="QPFP01000002">
    <property type="protein sequence ID" value="TEB38601.1"/>
    <property type="molecule type" value="Genomic_DNA"/>
</dbReference>
<feature type="compositionally biased region" description="Basic and acidic residues" evidence="1">
    <location>
        <begin position="117"/>
        <end position="128"/>
    </location>
</feature>
<dbReference type="AlphaFoldDB" id="A0A4Y7TX76"/>
<dbReference type="InterPro" id="IPR044780">
    <property type="entry name" value="Heh2/Src1"/>
</dbReference>
<feature type="region of interest" description="Disordered" evidence="1">
    <location>
        <begin position="79"/>
        <end position="128"/>
    </location>
</feature>
<dbReference type="Proteomes" id="UP000298030">
    <property type="component" value="Unassembled WGS sequence"/>
</dbReference>
<name>A0A4Y7TX76_COPMI</name>
<dbReference type="GO" id="GO:0005783">
    <property type="term" value="C:endoplasmic reticulum"/>
    <property type="evidence" value="ECO:0007669"/>
    <property type="project" value="TreeGrafter"/>
</dbReference>
<dbReference type="STRING" id="71717.A0A4Y7TX76"/>
<dbReference type="PANTHER" id="PTHR47808:SF2">
    <property type="entry name" value="LEM DOMAIN-CONTAINING PROTEIN 2"/>
    <property type="match status" value="1"/>
</dbReference>
<dbReference type="GO" id="GO:0034399">
    <property type="term" value="C:nuclear periphery"/>
    <property type="evidence" value="ECO:0007669"/>
    <property type="project" value="TreeGrafter"/>
</dbReference>
<proteinExistence type="predicted"/>
<dbReference type="OrthoDB" id="2503928at2759"/>
<feature type="domain" description="HeH/LEM" evidence="2">
    <location>
        <begin position="25"/>
        <end position="55"/>
    </location>
</feature>
<organism evidence="3 4">
    <name type="scientific">Coprinellus micaceus</name>
    <name type="common">Glistening ink-cap mushroom</name>
    <name type="synonym">Coprinus micaceus</name>
    <dbReference type="NCBI Taxonomy" id="71717"/>
    <lineage>
        <taxon>Eukaryota</taxon>
        <taxon>Fungi</taxon>
        <taxon>Dikarya</taxon>
        <taxon>Basidiomycota</taxon>
        <taxon>Agaricomycotina</taxon>
        <taxon>Agaricomycetes</taxon>
        <taxon>Agaricomycetidae</taxon>
        <taxon>Agaricales</taxon>
        <taxon>Agaricineae</taxon>
        <taxon>Psathyrellaceae</taxon>
        <taxon>Coprinellus</taxon>
    </lineage>
</organism>
<dbReference type="InterPro" id="IPR025856">
    <property type="entry name" value="HeH/LEM_domain"/>
</dbReference>
<dbReference type="GO" id="GO:0003682">
    <property type="term" value="F:chromatin binding"/>
    <property type="evidence" value="ECO:0007669"/>
    <property type="project" value="InterPro"/>
</dbReference>
<sequence>MPNLSATEIVDLGEYLSHSFNPMMLTIPQLLGILGHHGIAFPSPYSKPKLVRAFIDNIQANSDALTQERLKLKHVPPSNEGIVDVRAGGRSHRRSIGKKDPSDMPRAGNAASRPQLKRGETGPEDREDIGGRLRAIADGAPMDIDAEPLAEESPSTPIFPLVDISPVVSVAPASSMLATQDSQENQVDNSLLDGVKAYIVLLVRKRLQGDINYGRQSGEALKRVENEALKKYPILAGHGDMITAIVKAELRAWASELV</sequence>
<evidence type="ECO:0000256" key="1">
    <source>
        <dbReference type="SAM" id="MobiDB-lite"/>
    </source>
</evidence>
<keyword evidence="4" id="KW-1185">Reference proteome</keyword>
<evidence type="ECO:0000259" key="2">
    <source>
        <dbReference type="Pfam" id="PF12949"/>
    </source>
</evidence>
<dbReference type="Pfam" id="PF12949">
    <property type="entry name" value="HeH"/>
    <property type="match status" value="1"/>
</dbReference>
<dbReference type="GO" id="GO:0071763">
    <property type="term" value="P:nuclear membrane organization"/>
    <property type="evidence" value="ECO:0007669"/>
    <property type="project" value="TreeGrafter"/>
</dbReference>
<evidence type="ECO:0000313" key="3">
    <source>
        <dbReference type="EMBL" id="TEB38601.1"/>
    </source>
</evidence>
<reference evidence="3 4" key="1">
    <citation type="journal article" date="2019" name="Nat. Ecol. Evol.">
        <title>Megaphylogeny resolves global patterns of mushroom evolution.</title>
        <authorList>
            <person name="Varga T."/>
            <person name="Krizsan K."/>
            <person name="Foldi C."/>
            <person name="Dima B."/>
            <person name="Sanchez-Garcia M."/>
            <person name="Sanchez-Ramirez S."/>
            <person name="Szollosi G.J."/>
            <person name="Szarkandi J.G."/>
            <person name="Papp V."/>
            <person name="Albert L."/>
            <person name="Andreopoulos W."/>
            <person name="Angelini C."/>
            <person name="Antonin V."/>
            <person name="Barry K.W."/>
            <person name="Bougher N.L."/>
            <person name="Buchanan P."/>
            <person name="Buyck B."/>
            <person name="Bense V."/>
            <person name="Catcheside P."/>
            <person name="Chovatia M."/>
            <person name="Cooper J."/>
            <person name="Damon W."/>
            <person name="Desjardin D."/>
            <person name="Finy P."/>
            <person name="Geml J."/>
            <person name="Haridas S."/>
            <person name="Hughes K."/>
            <person name="Justo A."/>
            <person name="Karasinski D."/>
            <person name="Kautmanova I."/>
            <person name="Kiss B."/>
            <person name="Kocsube S."/>
            <person name="Kotiranta H."/>
            <person name="LaButti K.M."/>
            <person name="Lechner B.E."/>
            <person name="Liimatainen K."/>
            <person name="Lipzen A."/>
            <person name="Lukacs Z."/>
            <person name="Mihaltcheva S."/>
            <person name="Morgado L.N."/>
            <person name="Niskanen T."/>
            <person name="Noordeloos M.E."/>
            <person name="Ohm R.A."/>
            <person name="Ortiz-Santana B."/>
            <person name="Ovrebo C."/>
            <person name="Racz N."/>
            <person name="Riley R."/>
            <person name="Savchenko A."/>
            <person name="Shiryaev A."/>
            <person name="Soop K."/>
            <person name="Spirin V."/>
            <person name="Szebenyi C."/>
            <person name="Tomsovsky M."/>
            <person name="Tulloss R.E."/>
            <person name="Uehling J."/>
            <person name="Grigoriev I.V."/>
            <person name="Vagvolgyi C."/>
            <person name="Papp T."/>
            <person name="Martin F.M."/>
            <person name="Miettinen O."/>
            <person name="Hibbett D.S."/>
            <person name="Nagy L.G."/>
        </authorList>
    </citation>
    <scope>NUCLEOTIDE SEQUENCE [LARGE SCALE GENOMIC DNA]</scope>
    <source>
        <strain evidence="3 4">FP101781</strain>
    </source>
</reference>
<dbReference type="PANTHER" id="PTHR47808">
    <property type="entry name" value="INNER NUCLEAR MEMBRANE PROTEIN HEH2-RELATED"/>
    <property type="match status" value="1"/>
</dbReference>
<accession>A0A4Y7TX76</accession>
<comment type="caution">
    <text evidence="3">The sequence shown here is derived from an EMBL/GenBank/DDBJ whole genome shotgun (WGS) entry which is preliminary data.</text>
</comment>
<evidence type="ECO:0000313" key="4">
    <source>
        <dbReference type="Proteomes" id="UP000298030"/>
    </source>
</evidence>
<protein>
    <recommendedName>
        <fullName evidence="2">HeH/LEM domain-containing protein</fullName>
    </recommendedName>
</protein>